<evidence type="ECO:0000313" key="3">
    <source>
        <dbReference type="Proteomes" id="UP000325902"/>
    </source>
</evidence>
<evidence type="ECO:0000256" key="1">
    <source>
        <dbReference type="SAM" id="MobiDB-lite"/>
    </source>
</evidence>
<dbReference type="AlphaFoldDB" id="A0A5N5CVI6"/>
<sequence>MCQIESVFHHACAHWAARPRFVGEPCVRARHVAVSPQPTTSTETTHNNNTTVTIIPCDYPDHLGTADEAGECAECARRRRRCPVFVFGTEEVVVQGYDGSEEDGEGAERRSSVDSDMTMSSSSSSSSSSTSYGCSDGDSGSKRSWRPFAGLSEGAWEELKRVQARRERKIRGVGGMVGVLAEEEVVVVVG</sequence>
<reference evidence="2 3" key="1">
    <citation type="journal article" date="2019" name="Sci. Rep.">
        <title>A multi-omics analysis of the grapevine pathogen Lasiodiplodia theobromae reveals that temperature affects the expression of virulence- and pathogenicity-related genes.</title>
        <authorList>
            <person name="Felix C."/>
            <person name="Meneses R."/>
            <person name="Goncalves M.F.M."/>
            <person name="Tilleman L."/>
            <person name="Duarte A.S."/>
            <person name="Jorrin-Novo J.V."/>
            <person name="Van de Peer Y."/>
            <person name="Deforce D."/>
            <person name="Van Nieuwerburgh F."/>
            <person name="Esteves A.C."/>
            <person name="Alves A."/>
        </authorList>
    </citation>
    <scope>NUCLEOTIDE SEQUENCE [LARGE SCALE GENOMIC DNA]</scope>
    <source>
        <strain evidence="2 3">LA-SOL3</strain>
    </source>
</reference>
<feature type="compositionally biased region" description="Low complexity" evidence="1">
    <location>
        <begin position="114"/>
        <end position="138"/>
    </location>
</feature>
<keyword evidence="3" id="KW-1185">Reference proteome</keyword>
<evidence type="ECO:0000313" key="2">
    <source>
        <dbReference type="EMBL" id="KAB2569363.1"/>
    </source>
</evidence>
<organism evidence="2 3">
    <name type="scientific">Lasiodiplodia theobromae</name>
    <dbReference type="NCBI Taxonomy" id="45133"/>
    <lineage>
        <taxon>Eukaryota</taxon>
        <taxon>Fungi</taxon>
        <taxon>Dikarya</taxon>
        <taxon>Ascomycota</taxon>
        <taxon>Pezizomycotina</taxon>
        <taxon>Dothideomycetes</taxon>
        <taxon>Dothideomycetes incertae sedis</taxon>
        <taxon>Botryosphaeriales</taxon>
        <taxon>Botryosphaeriaceae</taxon>
        <taxon>Lasiodiplodia</taxon>
    </lineage>
</organism>
<dbReference type="Proteomes" id="UP000325902">
    <property type="component" value="Unassembled WGS sequence"/>
</dbReference>
<comment type="caution">
    <text evidence="2">The sequence shown here is derived from an EMBL/GenBank/DDBJ whole genome shotgun (WGS) entry which is preliminary data.</text>
</comment>
<name>A0A5N5CVI6_9PEZI</name>
<feature type="region of interest" description="Disordered" evidence="1">
    <location>
        <begin position="96"/>
        <end position="141"/>
    </location>
</feature>
<proteinExistence type="predicted"/>
<gene>
    <name evidence="2" type="ORF">DBV05_g11961</name>
</gene>
<protein>
    <submittedName>
        <fullName evidence="2">Uncharacterized protein</fullName>
    </submittedName>
</protein>
<dbReference type="OrthoDB" id="10633582at2759"/>
<dbReference type="EMBL" id="VCHE01000199">
    <property type="protein sequence ID" value="KAB2569363.1"/>
    <property type="molecule type" value="Genomic_DNA"/>
</dbReference>
<accession>A0A5N5CVI6</accession>